<evidence type="ECO:0000256" key="1">
    <source>
        <dbReference type="ARBA" id="ARBA00004141"/>
    </source>
</evidence>
<evidence type="ECO:0000256" key="3">
    <source>
        <dbReference type="ARBA" id="ARBA00022692"/>
    </source>
</evidence>
<protein>
    <submittedName>
        <fullName evidence="13">COX15/CtaA family protein</fullName>
    </submittedName>
</protein>
<evidence type="ECO:0000313" key="14">
    <source>
        <dbReference type="Proteomes" id="UP001371218"/>
    </source>
</evidence>
<evidence type="ECO:0000256" key="10">
    <source>
        <dbReference type="ARBA" id="ARBA00023157"/>
    </source>
</evidence>
<evidence type="ECO:0000256" key="5">
    <source>
        <dbReference type="ARBA" id="ARBA00022989"/>
    </source>
</evidence>
<keyword evidence="4" id="KW-0479">Metal-binding</keyword>
<accession>A0ABU9BRY8</accession>
<dbReference type="PANTHER" id="PTHR35457:SF1">
    <property type="entry name" value="HEME A SYNTHASE"/>
    <property type="match status" value="1"/>
</dbReference>
<keyword evidence="14" id="KW-1185">Reference proteome</keyword>
<feature type="transmembrane region" description="Helical" evidence="12">
    <location>
        <begin position="318"/>
        <end position="337"/>
    </location>
</feature>
<dbReference type="InterPro" id="IPR050450">
    <property type="entry name" value="COX15/CtaA_HemeA_synthase"/>
</dbReference>
<dbReference type="EMBL" id="JBBUTG010000007">
    <property type="protein sequence ID" value="MEK8031889.1"/>
    <property type="molecule type" value="Genomic_DNA"/>
</dbReference>
<dbReference type="RefSeq" id="WP_341426287.1">
    <property type="nucleotide sequence ID" value="NZ_JBBUTG010000007.1"/>
</dbReference>
<keyword evidence="3 12" id="KW-0812">Transmembrane</keyword>
<evidence type="ECO:0000313" key="13">
    <source>
        <dbReference type="EMBL" id="MEK8031889.1"/>
    </source>
</evidence>
<feature type="transmembrane region" description="Helical" evidence="12">
    <location>
        <begin position="343"/>
        <end position="365"/>
    </location>
</feature>
<keyword evidence="8" id="KW-0350">Heme biosynthesis</keyword>
<sequence>MTQPLALVDLSPALHLLGVAAALALLPLGWWAWRHRNDGSAGRRAALTALTLFLTFDLVVFGAFTRLTDSGLGCPDWPGCYGEASPLTAGVQIAQAEAQQPTGPVTQRKAWIEMIHRYLAMTVGALITALAVISTRTRRELPFSVWWPWATLLWVIVQGLFGKYTVTLKLYPAIVTLHLFGGLVLLALLTMQIERYRSRPLLVSTGMRHLIKAALAVLTIQVLLGAWVSTNYAVLACQGFPQCNGQWWPESMDAGQGFTILRHLGRAGEGGFLPAEALVAIHWVHRVFALVVLGVLVSLALGLWRLGAPASRRVAQQLVALLALQVGTGAANVILQWPLLAALMHTGGAAALVLVLVSLQVRAVAEPPFALRAAALGRPAPQ</sequence>
<keyword evidence="9 12" id="KW-0472">Membrane</keyword>
<feature type="transmembrane region" description="Helical" evidence="12">
    <location>
        <begin position="283"/>
        <end position="306"/>
    </location>
</feature>
<keyword evidence="10" id="KW-1015">Disulfide bond</keyword>
<evidence type="ECO:0000256" key="2">
    <source>
        <dbReference type="ARBA" id="ARBA00022475"/>
    </source>
</evidence>
<evidence type="ECO:0000256" key="12">
    <source>
        <dbReference type="SAM" id="Phobius"/>
    </source>
</evidence>
<feature type="transmembrane region" description="Helical" evidence="12">
    <location>
        <begin position="12"/>
        <end position="33"/>
    </location>
</feature>
<dbReference type="PANTHER" id="PTHR35457">
    <property type="entry name" value="HEME A SYNTHASE"/>
    <property type="match status" value="1"/>
</dbReference>
<feature type="transmembrane region" description="Helical" evidence="12">
    <location>
        <begin position="145"/>
        <end position="164"/>
    </location>
</feature>
<dbReference type="Proteomes" id="UP001371218">
    <property type="component" value="Unassembled WGS sequence"/>
</dbReference>
<proteinExistence type="predicted"/>
<dbReference type="Pfam" id="PF02628">
    <property type="entry name" value="COX15-CtaA"/>
    <property type="match status" value="1"/>
</dbReference>
<evidence type="ECO:0000256" key="4">
    <source>
        <dbReference type="ARBA" id="ARBA00022723"/>
    </source>
</evidence>
<keyword evidence="6" id="KW-0560">Oxidoreductase</keyword>
<feature type="transmembrane region" description="Helical" evidence="12">
    <location>
        <begin position="45"/>
        <end position="64"/>
    </location>
</feature>
<evidence type="ECO:0000256" key="9">
    <source>
        <dbReference type="ARBA" id="ARBA00023136"/>
    </source>
</evidence>
<evidence type="ECO:0000256" key="8">
    <source>
        <dbReference type="ARBA" id="ARBA00023133"/>
    </source>
</evidence>
<comment type="pathway">
    <text evidence="11">Porphyrin-containing compound metabolism.</text>
</comment>
<name>A0ABU9BRY8_9BURK</name>
<evidence type="ECO:0000256" key="6">
    <source>
        <dbReference type="ARBA" id="ARBA00023002"/>
    </source>
</evidence>
<evidence type="ECO:0000256" key="11">
    <source>
        <dbReference type="ARBA" id="ARBA00023444"/>
    </source>
</evidence>
<dbReference type="InterPro" id="IPR003780">
    <property type="entry name" value="COX15/CtaA_fam"/>
</dbReference>
<organism evidence="13 14">
    <name type="scientific">Ideonella lacteola</name>
    <dbReference type="NCBI Taxonomy" id="2984193"/>
    <lineage>
        <taxon>Bacteria</taxon>
        <taxon>Pseudomonadati</taxon>
        <taxon>Pseudomonadota</taxon>
        <taxon>Betaproteobacteria</taxon>
        <taxon>Burkholderiales</taxon>
        <taxon>Sphaerotilaceae</taxon>
        <taxon>Ideonella</taxon>
    </lineage>
</organism>
<feature type="transmembrane region" description="Helical" evidence="12">
    <location>
        <begin position="170"/>
        <end position="189"/>
    </location>
</feature>
<feature type="transmembrane region" description="Helical" evidence="12">
    <location>
        <begin position="115"/>
        <end position="133"/>
    </location>
</feature>
<keyword evidence="2" id="KW-1003">Cell membrane</keyword>
<feature type="transmembrane region" description="Helical" evidence="12">
    <location>
        <begin position="210"/>
        <end position="228"/>
    </location>
</feature>
<reference evidence="13 14" key="1">
    <citation type="submission" date="2024-04" db="EMBL/GenBank/DDBJ databases">
        <title>Novel species of the genus Ideonella isolated from streams.</title>
        <authorList>
            <person name="Lu H."/>
        </authorList>
    </citation>
    <scope>NUCLEOTIDE SEQUENCE [LARGE SCALE GENOMIC DNA]</scope>
    <source>
        <strain evidence="13 14">DXS29W</strain>
    </source>
</reference>
<comment type="caution">
    <text evidence="13">The sequence shown here is derived from an EMBL/GenBank/DDBJ whole genome shotgun (WGS) entry which is preliminary data.</text>
</comment>
<evidence type="ECO:0000256" key="7">
    <source>
        <dbReference type="ARBA" id="ARBA00023004"/>
    </source>
</evidence>
<comment type="subcellular location">
    <subcellularLocation>
        <location evidence="1">Membrane</location>
        <topology evidence="1">Multi-pass membrane protein</topology>
    </subcellularLocation>
</comment>
<gene>
    <name evidence="13" type="ORF">AACH06_13760</name>
</gene>
<keyword evidence="7" id="KW-0408">Iron</keyword>
<keyword evidence="5 12" id="KW-1133">Transmembrane helix</keyword>